<reference evidence="1 2" key="1">
    <citation type="journal article" date="2020" name="mSystems">
        <title>Defining Genomic and Predicted Metabolic Features of the Acetobacterium Genus.</title>
        <authorList>
            <person name="Ross D.E."/>
            <person name="Marshall C.W."/>
            <person name="Gulliver D."/>
            <person name="May H.D."/>
            <person name="Norman R.S."/>
        </authorList>
    </citation>
    <scope>NUCLEOTIDE SEQUENCE [LARGE SCALE GENOMIC DNA]</scope>
    <source>
        <strain evidence="1 2">DSM 8238</strain>
    </source>
</reference>
<accession>A0ABR6WU43</accession>
<dbReference type="Proteomes" id="UP000603234">
    <property type="component" value="Unassembled WGS sequence"/>
</dbReference>
<name>A0ABR6WU43_9FIRM</name>
<gene>
    <name evidence="1" type="ORF">GH808_06555</name>
</gene>
<proteinExistence type="predicted"/>
<dbReference type="EMBL" id="WJBC01000007">
    <property type="protein sequence ID" value="MBC3804096.1"/>
    <property type="molecule type" value="Genomic_DNA"/>
</dbReference>
<organism evidence="1 2">
    <name type="scientific">Acetobacterium fimetarium</name>
    <dbReference type="NCBI Taxonomy" id="52691"/>
    <lineage>
        <taxon>Bacteria</taxon>
        <taxon>Bacillati</taxon>
        <taxon>Bacillota</taxon>
        <taxon>Clostridia</taxon>
        <taxon>Eubacteriales</taxon>
        <taxon>Eubacteriaceae</taxon>
        <taxon>Acetobacterium</taxon>
    </lineage>
</organism>
<sequence length="235" mass="25614">MSKKTLLVITIITFVVLFFTGCTKDDGTKTYITLMTVPIEATIPNGLHLDAILNITNTDPNNPEAVTNAQFGIFGFTNTQGEVEYYAYGKKESVLNDQIHLIEQGFYHVNYVYDGQTVSLSLKNGSSSLDKVNYGTGTPANYEGDLPFAFYTPTEQTGVYTFTDVTGTTVFRVYETFAGKNGNFFPANTDGTIVPGSLPVNAANEAMLQSQGTKAAARLLTTPINCQNIPFTFEV</sequence>
<evidence type="ECO:0000313" key="2">
    <source>
        <dbReference type="Proteomes" id="UP000603234"/>
    </source>
</evidence>
<keyword evidence="2" id="KW-1185">Reference proteome</keyword>
<protein>
    <submittedName>
        <fullName evidence="1">Uncharacterized protein</fullName>
    </submittedName>
</protein>
<evidence type="ECO:0000313" key="1">
    <source>
        <dbReference type="EMBL" id="MBC3804096.1"/>
    </source>
</evidence>
<comment type="caution">
    <text evidence="1">The sequence shown here is derived from an EMBL/GenBank/DDBJ whole genome shotgun (WGS) entry which is preliminary data.</text>
</comment>
<dbReference type="PROSITE" id="PS51257">
    <property type="entry name" value="PROKAR_LIPOPROTEIN"/>
    <property type="match status" value="1"/>
</dbReference>
<dbReference type="RefSeq" id="WP_186841983.1">
    <property type="nucleotide sequence ID" value="NZ_WJBC01000007.1"/>
</dbReference>